<dbReference type="RefSeq" id="WP_306838333.1">
    <property type="nucleotide sequence ID" value="NZ_JAUSRF010000017.1"/>
</dbReference>
<sequence>MTAWNQLLQTARRMVSNPVHFIERQIAARRAARPRRYMNG</sequence>
<organism evidence="1 2">
    <name type="scientific">Neorhizobium huautlense</name>
    <dbReference type="NCBI Taxonomy" id="67774"/>
    <lineage>
        <taxon>Bacteria</taxon>
        <taxon>Pseudomonadati</taxon>
        <taxon>Pseudomonadota</taxon>
        <taxon>Alphaproteobacteria</taxon>
        <taxon>Hyphomicrobiales</taxon>
        <taxon>Rhizobiaceae</taxon>
        <taxon>Rhizobium/Agrobacterium group</taxon>
        <taxon>Neorhizobium</taxon>
    </lineage>
</organism>
<keyword evidence="2" id="KW-1185">Reference proteome</keyword>
<protein>
    <submittedName>
        <fullName evidence="1">Uncharacterized protein</fullName>
    </submittedName>
</protein>
<proteinExistence type="predicted"/>
<name>A0ABT9PYN7_9HYPH</name>
<dbReference type="EMBL" id="JAUSRF010000017">
    <property type="protein sequence ID" value="MDP9839595.1"/>
    <property type="molecule type" value="Genomic_DNA"/>
</dbReference>
<evidence type="ECO:0000313" key="2">
    <source>
        <dbReference type="Proteomes" id="UP001241472"/>
    </source>
</evidence>
<reference evidence="1 2" key="1">
    <citation type="submission" date="2023-07" db="EMBL/GenBank/DDBJ databases">
        <title>Sorghum-associated microbial communities from plants grown in Nebraska, USA.</title>
        <authorList>
            <person name="Schachtman D."/>
        </authorList>
    </citation>
    <scope>NUCLEOTIDE SEQUENCE [LARGE SCALE GENOMIC DNA]</scope>
    <source>
        <strain evidence="1 2">DS1307</strain>
    </source>
</reference>
<gene>
    <name evidence="1" type="ORF">J2T09_004371</name>
</gene>
<dbReference type="Proteomes" id="UP001241472">
    <property type="component" value="Unassembled WGS sequence"/>
</dbReference>
<comment type="caution">
    <text evidence="1">The sequence shown here is derived from an EMBL/GenBank/DDBJ whole genome shotgun (WGS) entry which is preliminary data.</text>
</comment>
<evidence type="ECO:0000313" key="1">
    <source>
        <dbReference type="EMBL" id="MDP9839595.1"/>
    </source>
</evidence>
<accession>A0ABT9PYN7</accession>